<dbReference type="OrthoDB" id="197688at2"/>
<dbReference type="PROSITE" id="PS50022">
    <property type="entry name" value="FA58C_3"/>
    <property type="match status" value="1"/>
</dbReference>
<feature type="domain" description="F5/8 type C" evidence="2">
    <location>
        <begin position="1580"/>
        <end position="1760"/>
    </location>
</feature>
<dbReference type="InterPro" id="IPR018247">
    <property type="entry name" value="EF_Hand_1_Ca_BS"/>
</dbReference>
<dbReference type="Gene3D" id="2.60.40.10">
    <property type="entry name" value="Immunoglobulins"/>
    <property type="match status" value="2"/>
</dbReference>
<dbReference type="SMART" id="SM01276">
    <property type="entry name" value="M60-like"/>
    <property type="match status" value="1"/>
</dbReference>
<comment type="caution">
    <text evidence="6">The sequence shown here is derived from an EMBL/GenBank/DDBJ whole genome shotgun (WGS) entry which is preliminary data.</text>
</comment>
<dbReference type="InterPro" id="IPR013783">
    <property type="entry name" value="Ig-like_fold"/>
</dbReference>
<dbReference type="PROSITE" id="PS51723">
    <property type="entry name" value="PEPTIDASE_M60"/>
    <property type="match status" value="1"/>
</dbReference>
<dbReference type="HOGENOM" id="CLU_002552_0_0_9"/>
<dbReference type="STRING" id="500633.CLOHIR_00533"/>
<dbReference type="InterPro" id="IPR036439">
    <property type="entry name" value="Dockerin_dom_sf"/>
</dbReference>
<dbReference type="SUPFAM" id="SSF49265">
    <property type="entry name" value="Fibronectin type III"/>
    <property type="match status" value="1"/>
</dbReference>
<keyword evidence="1" id="KW-0378">Hydrolase</keyword>
<evidence type="ECO:0000259" key="3">
    <source>
        <dbReference type="PROSITE" id="PS50853"/>
    </source>
</evidence>
<dbReference type="SUPFAM" id="SSF63446">
    <property type="entry name" value="Type I dockerin domain"/>
    <property type="match status" value="1"/>
</dbReference>
<sequence length="1937" mass="215801">MKKVISGALAAAIITSNLPLRVLAEEMDIPDANQNDQSINQEKTRTGYIEVEIKLDMPIMYSDDAKIKVDLSESGEKTLLSAKLGESGNFEDNNGHSYSVEALGYKGVEEVKDGGKVYVYKVRFNNLTAAKGKNYNININGNGFRGIASDIELNEFSKKVVVNNLYNSDSANMLFGNINKDNVVDDRDYETIFNHIGTSEEEYDLNRDGKVDITDLTYVHKNLNKKASETLKTENMVQTIDVEKIELEKSENSIVTGSVNDLLTGSNNGLKISKEKGTDSTKPLEVSLNLTGSKNKPTDTPQYVEMQTIVIKGGEVAPTEGTVVVTDSNGNEEIYKFGENTSKPEGKSFNLLRTENNDTTTDNNKKENKNIVINLNNKVAVAKITIKITNTTEGDRKLANIAKVEFINDVYKEEQKPDMNIPKVNKVETSTATGSEHMTLYWNKENNITGYEIKIEEINASGEVQGNAKVFRTSENFFKYSAVKAYRRYRVSIQSVNGEWESGYNAVKDDEKNGVIDNIDPATMGTNGKDATYSPKDVTDDNGIVNIMVVPNSKPEPPEGINIISGYKSLDINWKAHSSAQSFDVYYKKIDSEEGNSTKDEVIPGLEGFTKANKNPITNTTQFILSDLEDNASYEIKLTATNHLGTSGATKSHIGTTIDISIPVSPNYNLINTPNGYNELTNNIESVEFPTLSDDKLTNGDISITDKDCVVDNDYTTAWSLTDWDSGASYKNNKRGPIVTFKEEYKINRIAIISRLDAFASTPNKAVVNVWDYKNDKWIEYDANVQNINNNGYYTLIDLPEAVNARRIQVNLSTSPRRLSISEMKFYQYDDIETSVENLFEDDLKVELRKNKENGKVEVTQEEIDQIRKTLKTPNEEGEYNPRKDTLLNEVKLAETILKDNKLSEKVISVDPLINGSGANTGYNNTWQALGYSVKAGQKIDVYMGRNENKKVVLAYEQHYGESGSYLSKEIELKPGRNTISIEKLDNFDLNYEKGGNLYVRVTDNVDSSNAEIKVRVSGATEIPHLDLNNHLEDVDYLVNNPNSKEALEIKEKLKAYIESLKAHVQTMQSKYPESATKSDNTKNIYTYDKDTSVLNSTNIEGDRFTLTLPAQDVYEGITEGAENNLDKQVENLYNTVLAWEQIIQITNAKKGVFEKVADFNNDGQINADDANSKDYQNNKASKRRVNVKYQRMFIGAFMYASGHHVGIDVGSSKDLMKGVPFKFDENGYVTNPDEARLFGWGISHEIGHKADIGNRTYSETSNNILALITQTFDGKDKSRLEENGIYPKIYKKVTSSSVGVSQDATTLLGMFWQLQLAYEPGYTSEMLKRNNDGNLTNDSYYAKMNRLYRSLTDAEKALDKDQLLIRKASESAGKDLTDFFESWGLVADSKTKAALTGLEKETKKIQYLNDEAYRKRLANDSSDLNMSKDLKVNASFEDVETGAKIESGSIVNNNSIKINIDLPDEFKGDKDKILGYEIIRSDGNTLTEVKDESTNPTTSDKKYKTEILYRPVGFVNAEDGKATFTDDISPINNRAMTYKVVAYDYNLNATAEFTIGSIKMSHDGKIDSSNFVLKSNLKSGTTSSNTKNENTVEDKGIDAIKDKDVNTSFKGEKITSEEYEKNPHKQEGIDVNADPYVIMDLQGSKAITGLKYTKSSDAVSKLSLKRLINAVKGETSYSSISKYEISISDDGETWKVVSEPEATFEFGQKTVLGGQDDKNTATVIFKEDGNLCTYEARYVKLVAKDATNVDIAEVSLLGTTGDNIEIGAVNETDNTLTNGIGKLEEDVQFESGEKIPKGSIIVTGEYKGNPAFNVPLLIDDDNKTIEGTFLLMANVPENAPLGEVDSGTWIYYTEPENFDKLSSSVKAELYRYNYLDKTGSPQGQRLVSDTLYKKLPGSYNDLDNITFSNIGTVSRTKSPKVVKSINTKDYNLKEDK</sequence>
<dbReference type="InterPro" id="IPR008979">
    <property type="entry name" value="Galactose-bd-like_sf"/>
</dbReference>
<organism evidence="6 7">
    <name type="scientific">Peptacetobacter hiranonis (strain DSM 13275 / JCM 10541 / KCTC 15199 / TO-931)</name>
    <name type="common">Clostridium hiranonis</name>
    <dbReference type="NCBI Taxonomy" id="500633"/>
    <lineage>
        <taxon>Bacteria</taxon>
        <taxon>Bacillati</taxon>
        <taxon>Bacillota</taxon>
        <taxon>Clostridia</taxon>
        <taxon>Peptostreptococcales</taxon>
        <taxon>Peptostreptococcaceae</taxon>
        <taxon>Peptacetobacter</taxon>
    </lineage>
</organism>
<dbReference type="SUPFAM" id="SSF49785">
    <property type="entry name" value="Galactose-binding domain-like"/>
    <property type="match status" value="2"/>
</dbReference>
<reference evidence="6 7" key="1">
    <citation type="submission" date="2008-09" db="EMBL/GenBank/DDBJ databases">
        <authorList>
            <person name="Fulton L."/>
            <person name="Clifton S."/>
            <person name="Fulton B."/>
            <person name="Xu J."/>
            <person name="Minx P."/>
            <person name="Pepin K.H."/>
            <person name="Johnson M."/>
            <person name="Thiruvilangam P."/>
            <person name="Bhonagiri V."/>
            <person name="Nash W.E."/>
            <person name="Mardis E.R."/>
            <person name="Wilson R.K."/>
        </authorList>
    </citation>
    <scope>NUCLEOTIDE SEQUENCE [LARGE SCALE GENOMIC DNA]</scope>
    <source>
        <strain evidence="6 7">DSM 13275</strain>
    </source>
</reference>
<evidence type="ECO:0000259" key="2">
    <source>
        <dbReference type="PROSITE" id="PS50022"/>
    </source>
</evidence>
<feature type="domain" description="Dockerin" evidence="5">
    <location>
        <begin position="171"/>
        <end position="232"/>
    </location>
</feature>
<dbReference type="Gene3D" id="2.60.120.260">
    <property type="entry name" value="Galactose-binding domain-like"/>
    <property type="match status" value="2"/>
</dbReference>
<evidence type="ECO:0000259" key="4">
    <source>
        <dbReference type="PROSITE" id="PS51723"/>
    </source>
</evidence>
<gene>
    <name evidence="6" type="ORF">CLOHIR_00533</name>
</gene>
<evidence type="ECO:0000256" key="1">
    <source>
        <dbReference type="ARBA" id="ARBA00023295"/>
    </source>
</evidence>
<dbReference type="EMBL" id="ABWP01000019">
    <property type="protein sequence ID" value="EEA85817.1"/>
    <property type="molecule type" value="Genomic_DNA"/>
</dbReference>
<dbReference type="SMART" id="SM00060">
    <property type="entry name" value="FN3"/>
    <property type="match status" value="2"/>
</dbReference>
<dbReference type="RefSeq" id="WP_006439462.1">
    <property type="nucleotide sequence ID" value="NZ_DS995355.1"/>
</dbReference>
<dbReference type="GO" id="GO:0000272">
    <property type="term" value="P:polysaccharide catabolic process"/>
    <property type="evidence" value="ECO:0007669"/>
    <property type="project" value="InterPro"/>
</dbReference>
<keyword evidence="1" id="KW-0326">Glycosidase</keyword>
<dbReference type="CDD" id="cd00063">
    <property type="entry name" value="FN3"/>
    <property type="match status" value="1"/>
</dbReference>
<dbReference type="InterPro" id="IPR002105">
    <property type="entry name" value="Dockerin_1_rpt"/>
</dbReference>
<protein>
    <submittedName>
        <fullName evidence="6">Fibronectin type III domain protein</fullName>
    </submittedName>
</protein>
<dbReference type="Gene3D" id="1.10.390.30">
    <property type="entry name" value="Peptidase M60, enhancin-like domain 3"/>
    <property type="match status" value="1"/>
</dbReference>
<accession>B6FXD4</accession>
<dbReference type="Pfam" id="PF00404">
    <property type="entry name" value="Dockerin_1"/>
    <property type="match status" value="1"/>
</dbReference>
<dbReference type="InterPro" id="IPR003961">
    <property type="entry name" value="FN3_dom"/>
</dbReference>
<dbReference type="Gene3D" id="2.60.40.4130">
    <property type="match status" value="1"/>
</dbReference>
<name>B6FXD4_PEPHT</name>
<evidence type="ECO:0000259" key="5">
    <source>
        <dbReference type="PROSITE" id="PS51766"/>
    </source>
</evidence>
<dbReference type="Proteomes" id="UP000003178">
    <property type="component" value="Unassembled WGS sequence"/>
</dbReference>
<dbReference type="InterPro" id="IPR036116">
    <property type="entry name" value="FN3_sf"/>
</dbReference>
<proteinExistence type="predicted"/>
<dbReference type="Pfam" id="PF13402">
    <property type="entry name" value="Peptidase_M60"/>
    <property type="match status" value="1"/>
</dbReference>
<feature type="domain" description="Fibronectin type-III" evidence="3">
    <location>
        <begin position="554"/>
        <end position="660"/>
    </location>
</feature>
<dbReference type="PROSITE" id="PS50853">
    <property type="entry name" value="FN3"/>
    <property type="match status" value="1"/>
</dbReference>
<dbReference type="InterPro" id="IPR016134">
    <property type="entry name" value="Dockerin_dom"/>
</dbReference>
<reference evidence="6 7" key="2">
    <citation type="submission" date="2008-10" db="EMBL/GenBank/DDBJ databases">
        <title>Draft genome sequence of Clostridium hiranonis (DSM 13275).</title>
        <authorList>
            <person name="Sudarsanam P."/>
            <person name="Ley R."/>
            <person name="Guruge J."/>
            <person name="Turnbaugh P.J."/>
            <person name="Mahowald M."/>
            <person name="Liep D."/>
            <person name="Gordon J."/>
        </authorList>
    </citation>
    <scope>NUCLEOTIDE SEQUENCE [LARGE SCALE GENOMIC DNA]</scope>
    <source>
        <strain evidence="6 7">DSM 13275</strain>
    </source>
</reference>
<evidence type="ECO:0000313" key="6">
    <source>
        <dbReference type="EMBL" id="EEA85817.1"/>
    </source>
</evidence>
<keyword evidence="7" id="KW-1185">Reference proteome</keyword>
<dbReference type="eggNOG" id="COG4733">
    <property type="taxonomic scope" value="Bacteria"/>
</dbReference>
<feature type="domain" description="Peptidase M60" evidence="4">
    <location>
        <begin position="925"/>
        <end position="1320"/>
    </location>
</feature>
<dbReference type="Gene3D" id="3.40.390.80">
    <property type="entry name" value="Peptidase M60, enhancin-like domain 2"/>
    <property type="match status" value="1"/>
</dbReference>
<dbReference type="InterPro" id="IPR000421">
    <property type="entry name" value="FA58C"/>
</dbReference>
<dbReference type="PROSITE" id="PS51766">
    <property type="entry name" value="DOCKERIN"/>
    <property type="match status" value="1"/>
</dbReference>
<dbReference type="GO" id="GO:0004553">
    <property type="term" value="F:hydrolase activity, hydrolyzing O-glycosyl compounds"/>
    <property type="evidence" value="ECO:0007669"/>
    <property type="project" value="InterPro"/>
</dbReference>
<dbReference type="InterPro" id="IPR042279">
    <property type="entry name" value="Pep_M60_3"/>
</dbReference>
<dbReference type="PROSITE" id="PS00018">
    <property type="entry name" value="EF_HAND_1"/>
    <property type="match status" value="1"/>
</dbReference>
<dbReference type="InterPro" id="IPR031161">
    <property type="entry name" value="Peptidase_M60_dom"/>
</dbReference>
<evidence type="ECO:0000313" key="7">
    <source>
        <dbReference type="Proteomes" id="UP000003178"/>
    </source>
</evidence>